<dbReference type="GO" id="GO:0042597">
    <property type="term" value="C:periplasmic space"/>
    <property type="evidence" value="ECO:0007669"/>
    <property type="project" value="UniProtKB-SubCell"/>
</dbReference>
<dbReference type="Pfam" id="PF07940">
    <property type="entry name" value="Hepar_II_III_C"/>
    <property type="match status" value="1"/>
</dbReference>
<dbReference type="PANTHER" id="PTHR39210:SF1">
    <property type="entry name" value="HEPARIN-SULFATE LYASE"/>
    <property type="match status" value="1"/>
</dbReference>
<accession>A0A6N3FYL5</accession>
<name>A0A6N3FYL5_MEDGN</name>
<dbReference type="GO" id="GO:0015021">
    <property type="term" value="F:heparin-sulfate lyase activity"/>
    <property type="evidence" value="ECO:0007669"/>
    <property type="project" value="UniProtKB-EC"/>
</dbReference>
<dbReference type="Gene3D" id="2.70.98.70">
    <property type="match status" value="1"/>
</dbReference>
<evidence type="ECO:0000256" key="3">
    <source>
        <dbReference type="ARBA" id="ARBA00022764"/>
    </source>
</evidence>
<evidence type="ECO:0000256" key="1">
    <source>
        <dbReference type="ARBA" id="ARBA00004418"/>
    </source>
</evidence>
<feature type="domain" description="Heparin-sulfate lyase N-terminal" evidence="6">
    <location>
        <begin position="6"/>
        <end position="135"/>
    </location>
</feature>
<dbReference type="InterPro" id="IPR008929">
    <property type="entry name" value="Chondroitin_lyas"/>
</dbReference>
<evidence type="ECO:0000259" key="5">
    <source>
        <dbReference type="Pfam" id="PF07940"/>
    </source>
</evidence>
<evidence type="ECO:0000256" key="4">
    <source>
        <dbReference type="ARBA" id="ARBA00023239"/>
    </source>
</evidence>
<keyword evidence="4 7" id="KW-0456">Lyase</keyword>
<dbReference type="EMBL" id="CACRUK010000043">
    <property type="protein sequence ID" value="VYU57185.1"/>
    <property type="molecule type" value="Genomic_DNA"/>
</dbReference>
<evidence type="ECO:0000256" key="2">
    <source>
        <dbReference type="ARBA" id="ARBA00022729"/>
    </source>
</evidence>
<gene>
    <name evidence="7" type="primary">hepC</name>
    <name evidence="7" type="ORF">RGLFYP19_02800</name>
</gene>
<evidence type="ECO:0000313" key="7">
    <source>
        <dbReference type="EMBL" id="VYU57185.1"/>
    </source>
</evidence>
<dbReference type="InterPro" id="IPR012480">
    <property type="entry name" value="Hepar_II_III_C"/>
</dbReference>
<sequence length="484" mass="56169">MPKYRQSNWGVLQTTSILQNAAWFGECFCLEEMKQIAEWAKDELLDQLESQIYGDGSHWEQSMMYHIEVLNSVTTMLVFRKRAGVETSKRIEEILYGMYDYVMHAAGPDHFQIAQGDSDVTDIRDVMTRGAMLFEESAFKYAGYEEPDLESIWCFGIEQKEQYLKLKSKRPETLNGLYTDSGNFYYRSGWEIDSNYTYLHNGPLGSSHGHSELTNICNYYKGKAFLTDSGRYSYIEGELRNRLKSPEAHNVSVIKGCPMGVPDGSWSYAYFADSLNNYCKTIEEIHYAEMPYVMQNKQKEPAYCCRRAMIFPEGIWLISDDLRMAGKQESTMYFHLAPEVIVKEQKEREVLLENEDVRLILGAEYPLEQRKEILSRIYNENEVHTVFQAKTNWENEGVCTAWMHPENAELKDTVIIQAEGKQVDASVMAKEVWISGKLSYVVIMRTHENYRGRKVFLYQNCGFYGKVVILKKTDEGFKVLRFRA</sequence>
<organism evidence="7">
    <name type="scientific">Mediterraneibacter gnavus</name>
    <name type="common">Ruminococcus gnavus</name>
    <dbReference type="NCBI Taxonomy" id="33038"/>
    <lineage>
        <taxon>Bacteria</taxon>
        <taxon>Bacillati</taxon>
        <taxon>Bacillota</taxon>
        <taxon>Clostridia</taxon>
        <taxon>Lachnospirales</taxon>
        <taxon>Lachnospiraceae</taxon>
        <taxon>Mediterraneibacter</taxon>
    </lineage>
</organism>
<dbReference type="PANTHER" id="PTHR39210">
    <property type="entry name" value="HEPARIN-SULFATE LYASE"/>
    <property type="match status" value="1"/>
</dbReference>
<reference evidence="7" key="1">
    <citation type="submission" date="2019-11" db="EMBL/GenBank/DDBJ databases">
        <authorList>
            <person name="Feng L."/>
        </authorList>
    </citation>
    <scope>NUCLEOTIDE SEQUENCE</scope>
    <source>
        <strain evidence="7">RgnavusLFYP19</strain>
    </source>
</reference>
<comment type="subcellular location">
    <subcellularLocation>
        <location evidence="1">Periplasm</location>
    </subcellularLocation>
</comment>
<proteinExistence type="predicted"/>
<keyword evidence="3" id="KW-0574">Periplasm</keyword>
<feature type="domain" description="Heparinase II/III-like C-terminal" evidence="5">
    <location>
        <begin position="188"/>
        <end position="355"/>
    </location>
</feature>
<dbReference type="Pfam" id="PF16889">
    <property type="entry name" value="Hepar_II_III_N"/>
    <property type="match status" value="1"/>
</dbReference>
<dbReference type="InterPro" id="IPR031680">
    <property type="entry name" value="Hepar_II_III_N"/>
</dbReference>
<evidence type="ECO:0000259" key="6">
    <source>
        <dbReference type="Pfam" id="PF16889"/>
    </source>
</evidence>
<dbReference type="SUPFAM" id="SSF48230">
    <property type="entry name" value="Chondroitin AC/alginate lyase"/>
    <property type="match status" value="1"/>
</dbReference>
<dbReference type="EC" id="4.2.2.8" evidence="7"/>
<dbReference type="Gene3D" id="1.50.10.100">
    <property type="entry name" value="Chondroitin AC/alginate lyase"/>
    <property type="match status" value="1"/>
</dbReference>
<dbReference type="AlphaFoldDB" id="A0A6N3FYL5"/>
<protein>
    <submittedName>
        <fullName evidence="7">Heparin-sulfate lyase</fullName>
        <ecNumber evidence="7">4.2.2.8</ecNumber>
    </submittedName>
</protein>
<keyword evidence="2" id="KW-0732">Signal</keyword>